<evidence type="ECO:0000256" key="1">
    <source>
        <dbReference type="SAM" id="MobiDB-lite"/>
    </source>
</evidence>
<feature type="compositionally biased region" description="Polar residues" evidence="1">
    <location>
        <begin position="40"/>
        <end position="57"/>
    </location>
</feature>
<feature type="region of interest" description="Disordered" evidence="1">
    <location>
        <begin position="40"/>
        <end position="69"/>
    </location>
</feature>
<dbReference type="Proteomes" id="UP000245771">
    <property type="component" value="Unassembled WGS sequence"/>
</dbReference>
<organism evidence="2 3">
    <name type="scientific">Meira miltonrushii</name>
    <dbReference type="NCBI Taxonomy" id="1280837"/>
    <lineage>
        <taxon>Eukaryota</taxon>
        <taxon>Fungi</taxon>
        <taxon>Dikarya</taxon>
        <taxon>Basidiomycota</taxon>
        <taxon>Ustilaginomycotina</taxon>
        <taxon>Exobasidiomycetes</taxon>
        <taxon>Exobasidiales</taxon>
        <taxon>Brachybasidiaceae</taxon>
        <taxon>Meira</taxon>
    </lineage>
</organism>
<dbReference type="GeneID" id="37023695"/>
<feature type="region of interest" description="Disordered" evidence="1">
    <location>
        <begin position="102"/>
        <end position="136"/>
    </location>
</feature>
<evidence type="ECO:0000313" key="3">
    <source>
        <dbReference type="Proteomes" id="UP000245771"/>
    </source>
</evidence>
<proteinExistence type="predicted"/>
<protein>
    <submittedName>
        <fullName evidence="2">Uncharacterized protein</fullName>
    </submittedName>
</protein>
<evidence type="ECO:0000313" key="2">
    <source>
        <dbReference type="EMBL" id="PWN33022.1"/>
    </source>
</evidence>
<name>A0A316V6H5_9BASI</name>
<dbReference type="EMBL" id="KZ819605">
    <property type="protein sequence ID" value="PWN33022.1"/>
    <property type="molecule type" value="Genomic_DNA"/>
</dbReference>
<reference evidence="2 3" key="1">
    <citation type="journal article" date="2018" name="Mol. Biol. Evol.">
        <title>Broad Genomic Sampling Reveals a Smut Pathogenic Ancestry of the Fungal Clade Ustilaginomycotina.</title>
        <authorList>
            <person name="Kijpornyongpan T."/>
            <person name="Mondo S.J."/>
            <person name="Barry K."/>
            <person name="Sandor L."/>
            <person name="Lee J."/>
            <person name="Lipzen A."/>
            <person name="Pangilinan J."/>
            <person name="LaButti K."/>
            <person name="Hainaut M."/>
            <person name="Henrissat B."/>
            <person name="Grigoriev I.V."/>
            <person name="Spatafora J.W."/>
            <person name="Aime M.C."/>
        </authorList>
    </citation>
    <scope>NUCLEOTIDE SEQUENCE [LARGE SCALE GENOMIC DNA]</scope>
    <source>
        <strain evidence="2 3">MCA 3882</strain>
    </source>
</reference>
<gene>
    <name evidence="2" type="ORF">FA14DRAFT_192063</name>
</gene>
<accession>A0A316V6H5</accession>
<dbReference type="RefSeq" id="XP_025353324.1">
    <property type="nucleotide sequence ID" value="XM_025501914.1"/>
</dbReference>
<dbReference type="InParanoid" id="A0A316V6H5"/>
<sequence>MFSSLFTTSHYQIHIMSSSLFVRQSLNSRASARLGSVRFASNGSRSPLNSGPSSVETAPQAGSERGKTTQTVLPITAGLLALGAFAWFFTSSDKKAIVPVGVNQVGSPDKLKSGSVARAQEQIQKNADDATSPPKN</sequence>
<dbReference type="AlphaFoldDB" id="A0A316V6H5"/>
<keyword evidence="3" id="KW-1185">Reference proteome</keyword>